<keyword evidence="2" id="KW-0970">Cilium biogenesis/degradation</keyword>
<reference evidence="5" key="1">
    <citation type="submission" date="2013-02" db="EMBL/GenBank/DDBJ databases">
        <authorList>
            <person name="Hughes D."/>
        </authorList>
    </citation>
    <scope>NUCLEOTIDE SEQUENCE</scope>
    <source>
        <strain>Durham</strain>
        <strain evidence="5">NC isolate 2 -- Noor lab</strain>
    </source>
</reference>
<evidence type="ECO:0000256" key="1">
    <source>
        <dbReference type="ARBA" id="ARBA00007563"/>
    </source>
</evidence>
<dbReference type="GO" id="GO:0035721">
    <property type="term" value="P:intraciliary retrograde transport"/>
    <property type="evidence" value="ECO:0007669"/>
    <property type="project" value="TreeGrafter"/>
</dbReference>
<dbReference type="GO" id="GO:0005929">
    <property type="term" value="C:cilium"/>
    <property type="evidence" value="ECO:0007669"/>
    <property type="project" value="TreeGrafter"/>
</dbReference>
<dbReference type="AlphaFoldDB" id="T1H099"/>
<sequence length="137" mass="15784">MELRPTSRKESGWTENSKFLRRSSKNIKETPLTPEKERFHPHDDIPVIPDLDEIKDEILFNEISEPPSELNSDLLSNTAFTSIEADFSILTSCIQHNSLDEPDEVWEWDNLFTQITADIHSDRNIMSKSKIAADEVN</sequence>
<organism evidence="4 5">
    <name type="scientific">Megaselia scalaris</name>
    <name type="common">Humpbacked fly</name>
    <name type="synonym">Phora scalaris</name>
    <dbReference type="NCBI Taxonomy" id="36166"/>
    <lineage>
        <taxon>Eukaryota</taxon>
        <taxon>Metazoa</taxon>
        <taxon>Ecdysozoa</taxon>
        <taxon>Arthropoda</taxon>
        <taxon>Hexapoda</taxon>
        <taxon>Insecta</taxon>
        <taxon>Pterygota</taxon>
        <taxon>Neoptera</taxon>
        <taxon>Endopterygota</taxon>
        <taxon>Diptera</taxon>
        <taxon>Brachycera</taxon>
        <taxon>Muscomorpha</taxon>
        <taxon>Platypezoidea</taxon>
        <taxon>Phoridae</taxon>
        <taxon>Megaseliini</taxon>
        <taxon>Megaselia</taxon>
    </lineage>
</organism>
<feature type="compositionally biased region" description="Basic and acidic residues" evidence="3">
    <location>
        <begin position="1"/>
        <end position="12"/>
    </location>
</feature>
<comment type="similarity">
    <text evidence="1">Belongs to the IFT43 family.</text>
</comment>
<protein>
    <recommendedName>
        <fullName evidence="6">Intraflagellar transport protein 43 homolog</fullName>
    </recommendedName>
</protein>
<dbReference type="Proteomes" id="UP000015102">
    <property type="component" value="Unassembled WGS sequence"/>
</dbReference>
<dbReference type="PANTHER" id="PTHR33724">
    <property type="entry name" value="INTRAFLAGELLAR TRANSPORT PROTEIN 43 HOMOLOG"/>
    <property type="match status" value="1"/>
</dbReference>
<reference evidence="4" key="2">
    <citation type="submission" date="2015-06" db="UniProtKB">
        <authorList>
            <consortium name="EnsemblMetazoa"/>
        </authorList>
    </citation>
    <scope>IDENTIFICATION</scope>
</reference>
<dbReference type="STRING" id="36166.T1H099"/>
<dbReference type="InterPro" id="IPR029302">
    <property type="entry name" value="IFT43"/>
</dbReference>
<dbReference type="GO" id="GO:0030991">
    <property type="term" value="C:intraciliary transport particle A"/>
    <property type="evidence" value="ECO:0007669"/>
    <property type="project" value="InterPro"/>
</dbReference>
<name>T1H099_MEGSC</name>
<evidence type="ECO:0000313" key="5">
    <source>
        <dbReference type="Proteomes" id="UP000015102"/>
    </source>
</evidence>
<evidence type="ECO:0000256" key="3">
    <source>
        <dbReference type="SAM" id="MobiDB-lite"/>
    </source>
</evidence>
<dbReference type="EMBL" id="CAQQ02374044">
    <property type="status" value="NOT_ANNOTATED_CDS"/>
    <property type="molecule type" value="Genomic_DNA"/>
</dbReference>
<evidence type="ECO:0008006" key="6">
    <source>
        <dbReference type="Google" id="ProtNLM"/>
    </source>
</evidence>
<dbReference type="EnsemblMetazoa" id="MESCA009572-RA">
    <property type="protein sequence ID" value="MESCA009572-PA"/>
    <property type="gene ID" value="MESCA009572"/>
</dbReference>
<dbReference type="Pfam" id="PF15305">
    <property type="entry name" value="IFT43"/>
    <property type="match status" value="1"/>
</dbReference>
<feature type="compositionally biased region" description="Basic and acidic residues" evidence="3">
    <location>
        <begin position="34"/>
        <end position="45"/>
    </location>
</feature>
<evidence type="ECO:0000256" key="2">
    <source>
        <dbReference type="ARBA" id="ARBA00022794"/>
    </source>
</evidence>
<dbReference type="HOGENOM" id="CLU_145014_0_0_1"/>
<feature type="region of interest" description="Disordered" evidence="3">
    <location>
        <begin position="1"/>
        <end position="46"/>
    </location>
</feature>
<dbReference type="PANTHER" id="PTHR33724:SF1">
    <property type="entry name" value="INTRAFLAGELLAR TRANSPORT PROTEIN 43 HOMOLOG"/>
    <property type="match status" value="1"/>
</dbReference>
<proteinExistence type="inferred from homology"/>
<accession>T1H099</accession>
<keyword evidence="5" id="KW-1185">Reference proteome</keyword>
<evidence type="ECO:0000313" key="4">
    <source>
        <dbReference type="EnsemblMetazoa" id="MESCA009572-PA"/>
    </source>
</evidence>